<evidence type="ECO:0000256" key="3">
    <source>
        <dbReference type="ARBA" id="ARBA00022692"/>
    </source>
</evidence>
<dbReference type="KEGG" id="bcoh:BC6307_24095"/>
<evidence type="ECO:0000256" key="6">
    <source>
        <dbReference type="RuleBase" id="RU366058"/>
    </source>
</evidence>
<dbReference type="STRING" id="1314751.GCA_001591425_02966"/>
<dbReference type="EMBL" id="CP018866">
    <property type="protein sequence ID" value="AST94111.1"/>
    <property type="molecule type" value="Genomic_DNA"/>
</dbReference>
<comment type="similarity">
    <text evidence="6">Belongs to the TVP38/TMEM64 family.</text>
</comment>
<proteinExistence type="inferred from homology"/>
<protein>
    <recommendedName>
        <fullName evidence="6">TVP38/TMEM64 family membrane protein</fullName>
    </recommendedName>
</protein>
<name>A0A223KXC5_9BACI</name>
<comment type="caution">
    <text evidence="6">Lacks conserved residue(s) required for the propagation of feature annotation.</text>
</comment>
<evidence type="ECO:0000313" key="8">
    <source>
        <dbReference type="EMBL" id="AST94111.1"/>
    </source>
</evidence>
<organism evidence="8 9">
    <name type="scientific">Sutcliffiella cohnii</name>
    <dbReference type="NCBI Taxonomy" id="33932"/>
    <lineage>
        <taxon>Bacteria</taxon>
        <taxon>Bacillati</taxon>
        <taxon>Bacillota</taxon>
        <taxon>Bacilli</taxon>
        <taxon>Bacillales</taxon>
        <taxon>Bacillaceae</taxon>
        <taxon>Sutcliffiella</taxon>
    </lineage>
</organism>
<evidence type="ECO:0000259" key="7">
    <source>
        <dbReference type="Pfam" id="PF09335"/>
    </source>
</evidence>
<feature type="transmembrane region" description="Helical" evidence="6">
    <location>
        <begin position="12"/>
        <end position="34"/>
    </location>
</feature>
<gene>
    <name evidence="8" type="ORF">BC6307_24095</name>
</gene>
<dbReference type="RefSeq" id="WP_066417732.1">
    <property type="nucleotide sequence ID" value="NZ_CP018866.1"/>
</dbReference>
<feature type="domain" description="VTT" evidence="7">
    <location>
        <begin position="34"/>
        <end position="152"/>
    </location>
</feature>
<keyword evidence="2 6" id="KW-1003">Cell membrane</keyword>
<keyword evidence="9" id="KW-1185">Reference proteome</keyword>
<evidence type="ECO:0000256" key="1">
    <source>
        <dbReference type="ARBA" id="ARBA00004651"/>
    </source>
</evidence>
<evidence type="ECO:0000256" key="4">
    <source>
        <dbReference type="ARBA" id="ARBA00022989"/>
    </source>
</evidence>
<feature type="transmembrane region" description="Helical" evidence="6">
    <location>
        <begin position="100"/>
        <end position="122"/>
    </location>
</feature>
<dbReference type="GO" id="GO:0005886">
    <property type="term" value="C:plasma membrane"/>
    <property type="evidence" value="ECO:0007669"/>
    <property type="project" value="UniProtKB-SubCell"/>
</dbReference>
<comment type="subcellular location">
    <subcellularLocation>
        <location evidence="1 6">Cell membrane</location>
        <topology evidence="1 6">Multi-pass membrane protein</topology>
    </subcellularLocation>
</comment>
<feature type="transmembrane region" description="Helical" evidence="6">
    <location>
        <begin position="46"/>
        <end position="71"/>
    </location>
</feature>
<keyword evidence="5 6" id="KW-0472">Membrane</keyword>
<dbReference type="InterPro" id="IPR032816">
    <property type="entry name" value="VTT_dom"/>
</dbReference>
<evidence type="ECO:0000256" key="5">
    <source>
        <dbReference type="ARBA" id="ARBA00023136"/>
    </source>
</evidence>
<keyword evidence="3 6" id="KW-0812">Transmembrane</keyword>
<evidence type="ECO:0000313" key="9">
    <source>
        <dbReference type="Proteomes" id="UP000215224"/>
    </source>
</evidence>
<dbReference type="Proteomes" id="UP000215224">
    <property type="component" value="Chromosome"/>
</dbReference>
<keyword evidence="4 6" id="KW-1133">Transmembrane helix</keyword>
<reference evidence="8 9" key="1">
    <citation type="submission" date="2016-12" db="EMBL/GenBank/DDBJ databases">
        <title>The whole genome sequencing and assembly of Bacillus cohnii DSM 6307T strain.</title>
        <authorList>
            <person name="Lee Y.-J."/>
            <person name="Yi H."/>
            <person name="Bahn Y.-S."/>
            <person name="Kim J.F."/>
            <person name="Lee D.-W."/>
        </authorList>
    </citation>
    <scope>NUCLEOTIDE SEQUENCE [LARGE SCALE GENOMIC DNA]</scope>
    <source>
        <strain evidence="8 9">DSM 6307</strain>
    </source>
</reference>
<dbReference type="Pfam" id="PF09335">
    <property type="entry name" value="VTT_dom"/>
    <property type="match status" value="1"/>
</dbReference>
<dbReference type="AlphaFoldDB" id="A0A223KXC5"/>
<dbReference type="PANTHER" id="PTHR12677:SF55">
    <property type="entry name" value="UNDECAPRENYL PHOSPHATE TRANSPORTER SAOUHSC_00901-RELATED"/>
    <property type="match status" value="1"/>
</dbReference>
<dbReference type="InterPro" id="IPR015414">
    <property type="entry name" value="TMEM64"/>
</dbReference>
<accession>A0A223KXC5</accession>
<feature type="transmembrane region" description="Helical" evidence="6">
    <location>
        <begin position="159"/>
        <end position="177"/>
    </location>
</feature>
<dbReference type="PANTHER" id="PTHR12677">
    <property type="entry name" value="GOLGI APPARATUS MEMBRANE PROTEIN TVP38-RELATED"/>
    <property type="match status" value="1"/>
</dbReference>
<sequence length="186" mass="20592">MAQDIVLEWLQSAGALAIIISIIINIVISILAIIPSVFLTAANITFFGFWHGTVISFLGESVGAIVSFYLYRMGVKTFAPNILDRYKPLRKLQNTSGWEAFYLIVAFRLFPFAPSGLVTLAGSLSSMSLVSFTLASSIGKIPALLIEATSVYYVLEWNWVGQVILIIFFIMVVGYLIKRGKRVDRS</sequence>
<evidence type="ECO:0000256" key="2">
    <source>
        <dbReference type="ARBA" id="ARBA00022475"/>
    </source>
</evidence>